<dbReference type="STRING" id="1120996.SAMN02746066_02542"/>
<protein>
    <submittedName>
        <fullName evidence="2">Uncharacterized protein</fullName>
    </submittedName>
</protein>
<dbReference type="InterPro" id="IPR013783">
    <property type="entry name" value="Ig-like_fold"/>
</dbReference>
<organism evidence="2 3">
    <name type="scientific">Anaerosporobacter mobilis DSM 15930</name>
    <dbReference type="NCBI Taxonomy" id="1120996"/>
    <lineage>
        <taxon>Bacteria</taxon>
        <taxon>Bacillati</taxon>
        <taxon>Bacillota</taxon>
        <taxon>Clostridia</taxon>
        <taxon>Lachnospirales</taxon>
        <taxon>Lachnospiraceae</taxon>
        <taxon>Anaerosporobacter</taxon>
    </lineage>
</organism>
<evidence type="ECO:0000256" key="1">
    <source>
        <dbReference type="SAM" id="Phobius"/>
    </source>
</evidence>
<keyword evidence="1" id="KW-0812">Transmembrane</keyword>
<dbReference type="RefSeq" id="WP_073288203.1">
    <property type="nucleotide sequence ID" value="NZ_FRCP01000012.1"/>
</dbReference>
<dbReference type="Proteomes" id="UP000184038">
    <property type="component" value="Unassembled WGS sequence"/>
</dbReference>
<keyword evidence="1" id="KW-0472">Membrane</keyword>
<dbReference type="Gene3D" id="2.60.40.10">
    <property type="entry name" value="Immunoglobulins"/>
    <property type="match status" value="3"/>
</dbReference>
<evidence type="ECO:0000313" key="3">
    <source>
        <dbReference type="Proteomes" id="UP000184038"/>
    </source>
</evidence>
<evidence type="ECO:0000313" key="2">
    <source>
        <dbReference type="EMBL" id="SHM59064.1"/>
    </source>
</evidence>
<feature type="transmembrane region" description="Helical" evidence="1">
    <location>
        <begin position="694"/>
        <end position="715"/>
    </location>
</feature>
<dbReference type="OrthoDB" id="2062147at2"/>
<name>A0A1M7K1I3_9FIRM</name>
<dbReference type="PANTHER" id="PTHR35902">
    <property type="entry name" value="S-LAYER DOMAIN-LIKE PROTEIN-RELATED"/>
    <property type="match status" value="1"/>
</dbReference>
<keyword evidence="1" id="KW-1133">Transmembrane helix</keyword>
<accession>A0A1M7K1I3</accession>
<proteinExistence type="predicted"/>
<sequence>MKGKKMKKLLSYIALLAMVVVNIVGNGMVSKASEVTKTFKLKGTLDTVEIKAGETQHVKIPFNLNSNTYFNSVENISFSVDVDTNAPINITSDVTVKFASTSAEVTTLTKNTEYVLEFDIETTELASNGTYKLSIVGTGDYIDYDTGEYSTCALNFSKKLSVKVTGQKAASKIKISSINYDEEVNRGDEFDISLKVGNTGDLTAKDVSISLGDFGTQTDIVPNYSTSDMSLGNLSNGATKSVKFPVKVTSKATAGTKSLKVTVSWYDDKKGEGYTETANIFINVVVPEDQVQNNGKPNIVITNVIQSPETPIANGKVTLAFTVENKGKTTVKQLKFTPSNIAASGLSPASAKPYVYIDELQAGKKKTVKMQYELSEDITEGLHELTYVFTYKYLNKDGTDFEDGTENVSLFVRDITNPKVTVNTSVPKLIISNFNTGDEKLKAGSVFTFTFDVKNTHASIAAKNIKVTISSENNIFSQTEGSNSFYIEQIPAGTTITQSIELKVKADAASNAYPLKISFDYEYDGKTASPDGKTEEVGTASKTVDEVLNIQVAENARPVVQDIYISSYDEPRVNEATTLTFNFYNMGKSTLNNVTATVVSDFYQASDTSTKFIGNVEAGQGNTYEIDVIPLMEGDCPGQLKITYEDSNGETVELFADFTQFINAQPTMDPNTNGQFPEEIPVVPEAKKAILPTWLFIVIQVVVFVVAIVIARKVVISLYKKKLRKEEEADL</sequence>
<dbReference type="EMBL" id="FRCP01000012">
    <property type="protein sequence ID" value="SHM59064.1"/>
    <property type="molecule type" value="Genomic_DNA"/>
</dbReference>
<dbReference type="PANTHER" id="PTHR35902:SF3">
    <property type="entry name" value="NPCBM-ASSOCIATED, NEW3 DOMAIN OF ALPHA-GALACTOSIDASE"/>
    <property type="match status" value="1"/>
</dbReference>
<reference evidence="2 3" key="1">
    <citation type="submission" date="2016-11" db="EMBL/GenBank/DDBJ databases">
        <authorList>
            <person name="Jaros S."/>
            <person name="Januszkiewicz K."/>
            <person name="Wedrychowicz H."/>
        </authorList>
    </citation>
    <scope>NUCLEOTIDE SEQUENCE [LARGE SCALE GENOMIC DNA]</scope>
    <source>
        <strain evidence="2 3">DSM 15930</strain>
    </source>
</reference>
<gene>
    <name evidence="2" type="ORF">SAMN02746066_02542</name>
</gene>
<keyword evidence="3" id="KW-1185">Reference proteome</keyword>
<dbReference type="AlphaFoldDB" id="A0A1M7K1I3"/>